<evidence type="ECO:0000313" key="2">
    <source>
        <dbReference type="Proteomes" id="UP000016666"/>
    </source>
</evidence>
<dbReference type="Ensembl" id="ENSAPLT00000020721.1">
    <property type="protein sequence ID" value="ENSAPLP00000017369.1"/>
    <property type="gene ID" value="ENSAPLG00000023731.1"/>
</dbReference>
<dbReference type="PANTHER" id="PTHR31036">
    <property type="entry name" value="FANCD2 OPPOSITE STRAND PROTEIN"/>
    <property type="match status" value="1"/>
</dbReference>
<dbReference type="GeneTree" id="ENSGT00390000000631"/>
<keyword evidence="2" id="KW-1185">Reference proteome</keyword>
<sequence length="152" mass="16173">MAGGYQLWAPHSPLEEALRWLRGAPPPAPPPAAISAHPFRGGGLPPGGAVAAAGGLRGASQPAQRLLQGRLRGVDAVFGRPVTAQPPRWRGSLRVSERSAFCRVVAPRQPGPCGLREAEARLAAAMCRRMLRAILLLYAAYKKCAFALQHSR</sequence>
<reference evidence="1" key="3">
    <citation type="submission" date="2025-09" db="UniProtKB">
        <authorList>
            <consortium name="Ensembl"/>
        </authorList>
    </citation>
    <scope>IDENTIFICATION</scope>
</reference>
<evidence type="ECO:0000313" key="1">
    <source>
        <dbReference type="Ensembl" id="ENSAPLP00000017369.1"/>
    </source>
</evidence>
<dbReference type="OMA" id="MAMAICR"/>
<organism evidence="1 2">
    <name type="scientific">Anas platyrhynchos platyrhynchos</name>
    <name type="common">Northern mallard</name>
    <dbReference type="NCBI Taxonomy" id="8840"/>
    <lineage>
        <taxon>Eukaryota</taxon>
        <taxon>Metazoa</taxon>
        <taxon>Chordata</taxon>
        <taxon>Craniata</taxon>
        <taxon>Vertebrata</taxon>
        <taxon>Euteleostomi</taxon>
        <taxon>Archelosauria</taxon>
        <taxon>Archosauria</taxon>
        <taxon>Dinosauria</taxon>
        <taxon>Saurischia</taxon>
        <taxon>Theropoda</taxon>
        <taxon>Coelurosauria</taxon>
        <taxon>Aves</taxon>
        <taxon>Neognathae</taxon>
        <taxon>Galloanserae</taxon>
        <taxon>Anseriformes</taxon>
        <taxon>Anatidae</taxon>
        <taxon>Anatinae</taxon>
        <taxon>Anas</taxon>
    </lineage>
</organism>
<dbReference type="InterPro" id="IPR027966">
    <property type="entry name" value="FANCD2OS"/>
</dbReference>
<dbReference type="Proteomes" id="UP000016666">
    <property type="component" value="Chromosome 2"/>
</dbReference>
<dbReference type="PANTHER" id="PTHR31036:SF0">
    <property type="entry name" value="FANCD2 OPPOSITE STRAND PROTEIN"/>
    <property type="match status" value="1"/>
</dbReference>
<gene>
    <name evidence="1" type="primary">FANCD2OS</name>
</gene>
<dbReference type="Pfam" id="PF15124">
    <property type="entry name" value="FANCD2OS"/>
    <property type="match status" value="2"/>
</dbReference>
<dbReference type="AlphaFoldDB" id="A0A493SUS9"/>
<reference evidence="1 2" key="1">
    <citation type="submission" date="2017-10" db="EMBL/GenBank/DDBJ databases">
        <title>A new Pekin duck reference genome.</title>
        <authorList>
            <person name="Hou Z.-C."/>
            <person name="Zhou Z.-K."/>
            <person name="Zhu F."/>
            <person name="Hou S.-S."/>
        </authorList>
    </citation>
    <scope>NUCLEOTIDE SEQUENCE [LARGE SCALE GENOMIC DNA]</scope>
</reference>
<proteinExistence type="predicted"/>
<name>A0A493SUS9_ANAPP</name>
<accession>A0A493SUS9</accession>
<protein>
    <submittedName>
        <fullName evidence="1">FANCD2 opposite strand</fullName>
    </submittedName>
</protein>
<reference evidence="1" key="2">
    <citation type="submission" date="2025-08" db="UniProtKB">
        <authorList>
            <consortium name="Ensembl"/>
        </authorList>
    </citation>
    <scope>IDENTIFICATION</scope>
</reference>